<feature type="non-terminal residue" evidence="1">
    <location>
        <position position="1"/>
    </location>
</feature>
<proteinExistence type="predicted"/>
<dbReference type="EMBL" id="JASPKZ010003881">
    <property type="protein sequence ID" value="KAJ9591223.1"/>
    <property type="molecule type" value="Genomic_DNA"/>
</dbReference>
<accession>A0AAD8EI65</accession>
<evidence type="ECO:0000313" key="1">
    <source>
        <dbReference type="EMBL" id="KAJ9591223.1"/>
    </source>
</evidence>
<protein>
    <submittedName>
        <fullName evidence="1">Uncharacterized protein</fullName>
    </submittedName>
</protein>
<dbReference type="Proteomes" id="UP001233999">
    <property type="component" value="Unassembled WGS sequence"/>
</dbReference>
<gene>
    <name evidence="1" type="ORF">L9F63_002229</name>
</gene>
<keyword evidence="2" id="KW-1185">Reference proteome</keyword>
<name>A0AAD8EI65_DIPPU</name>
<organism evidence="1 2">
    <name type="scientific">Diploptera punctata</name>
    <name type="common">Pacific beetle cockroach</name>
    <dbReference type="NCBI Taxonomy" id="6984"/>
    <lineage>
        <taxon>Eukaryota</taxon>
        <taxon>Metazoa</taxon>
        <taxon>Ecdysozoa</taxon>
        <taxon>Arthropoda</taxon>
        <taxon>Hexapoda</taxon>
        <taxon>Insecta</taxon>
        <taxon>Pterygota</taxon>
        <taxon>Neoptera</taxon>
        <taxon>Polyneoptera</taxon>
        <taxon>Dictyoptera</taxon>
        <taxon>Blattodea</taxon>
        <taxon>Blaberoidea</taxon>
        <taxon>Blaberidae</taxon>
        <taxon>Diplopterinae</taxon>
        <taxon>Diploptera</taxon>
    </lineage>
</organism>
<evidence type="ECO:0000313" key="2">
    <source>
        <dbReference type="Proteomes" id="UP001233999"/>
    </source>
</evidence>
<dbReference type="AlphaFoldDB" id="A0AAD8EI65"/>
<feature type="non-terminal residue" evidence="1">
    <location>
        <position position="56"/>
    </location>
</feature>
<reference evidence="1" key="2">
    <citation type="submission" date="2023-05" db="EMBL/GenBank/DDBJ databases">
        <authorList>
            <person name="Fouks B."/>
        </authorList>
    </citation>
    <scope>NUCLEOTIDE SEQUENCE</scope>
    <source>
        <strain evidence="1">Stay&amp;Tobe</strain>
        <tissue evidence="1">Testes</tissue>
    </source>
</reference>
<reference evidence="1" key="1">
    <citation type="journal article" date="2023" name="IScience">
        <title>Live-bearing cockroach genome reveals convergent evolutionary mechanisms linked to viviparity in insects and beyond.</title>
        <authorList>
            <person name="Fouks B."/>
            <person name="Harrison M.C."/>
            <person name="Mikhailova A.A."/>
            <person name="Marchal E."/>
            <person name="English S."/>
            <person name="Carruthers M."/>
            <person name="Jennings E.C."/>
            <person name="Chiamaka E.L."/>
            <person name="Frigard R.A."/>
            <person name="Pippel M."/>
            <person name="Attardo G.M."/>
            <person name="Benoit J.B."/>
            <person name="Bornberg-Bauer E."/>
            <person name="Tobe S.S."/>
        </authorList>
    </citation>
    <scope>NUCLEOTIDE SEQUENCE</scope>
    <source>
        <strain evidence="1">Stay&amp;Tobe</strain>
    </source>
</reference>
<comment type="caution">
    <text evidence="1">The sequence shown here is derived from an EMBL/GenBank/DDBJ whole genome shotgun (WGS) entry which is preliminary data.</text>
</comment>
<sequence>VNSQRTTMLFFPRETLLGNFISFEENIVFFKAYMLNVCEHDCLTNTDLGLYNYKRY</sequence>